<dbReference type="EMBL" id="KQ429401">
    <property type="protein sequence ID" value="KOF65438.1"/>
    <property type="molecule type" value="Genomic_DNA"/>
</dbReference>
<protein>
    <submittedName>
        <fullName evidence="2">Uncharacterized protein</fullName>
    </submittedName>
</protein>
<organism evidence="2">
    <name type="scientific">Octopus bimaculoides</name>
    <name type="common">California two-spotted octopus</name>
    <dbReference type="NCBI Taxonomy" id="37653"/>
    <lineage>
        <taxon>Eukaryota</taxon>
        <taxon>Metazoa</taxon>
        <taxon>Spiralia</taxon>
        <taxon>Lophotrochozoa</taxon>
        <taxon>Mollusca</taxon>
        <taxon>Cephalopoda</taxon>
        <taxon>Coleoidea</taxon>
        <taxon>Octopodiformes</taxon>
        <taxon>Octopoda</taxon>
        <taxon>Incirrata</taxon>
        <taxon>Octopodidae</taxon>
        <taxon>Octopus</taxon>
    </lineage>
</organism>
<feature type="transmembrane region" description="Helical" evidence="1">
    <location>
        <begin position="12"/>
        <end position="33"/>
    </location>
</feature>
<sequence>MSKLHKPHPLLAPMTLPSSLLFNLIACILIFLTQPTTTHNLYICSLVVLCLLVHLS</sequence>
<keyword evidence="1" id="KW-1133">Transmembrane helix</keyword>
<dbReference type="AlphaFoldDB" id="A0A0L8FLA5"/>
<evidence type="ECO:0000313" key="2">
    <source>
        <dbReference type="EMBL" id="KOF65438.1"/>
    </source>
</evidence>
<gene>
    <name evidence="2" type="ORF">OCBIM_22015536mg</name>
</gene>
<accession>A0A0L8FLA5</accession>
<keyword evidence="1" id="KW-0472">Membrane</keyword>
<keyword evidence="1" id="KW-0812">Transmembrane</keyword>
<name>A0A0L8FLA5_OCTBM</name>
<evidence type="ECO:0000256" key="1">
    <source>
        <dbReference type="SAM" id="Phobius"/>
    </source>
</evidence>
<proteinExistence type="predicted"/>
<reference evidence="2" key="1">
    <citation type="submission" date="2015-07" db="EMBL/GenBank/DDBJ databases">
        <title>MeaNS - Measles Nucleotide Surveillance Program.</title>
        <authorList>
            <person name="Tran T."/>
            <person name="Druce J."/>
        </authorList>
    </citation>
    <scope>NUCLEOTIDE SEQUENCE</scope>
    <source>
        <strain evidence="2">UCB-OBI-ISO-001</strain>
        <tissue evidence="2">Gonad</tissue>
    </source>
</reference>